<dbReference type="EMBL" id="CM026421">
    <property type="protein sequence ID" value="KAG0592101.1"/>
    <property type="molecule type" value="Genomic_DNA"/>
</dbReference>
<gene>
    <name evidence="2" type="ORF">KC19_1G225100</name>
</gene>
<feature type="compositionally biased region" description="Polar residues" evidence="1">
    <location>
        <begin position="19"/>
        <end position="35"/>
    </location>
</feature>
<dbReference type="Proteomes" id="UP000822688">
    <property type="component" value="Chromosome 1"/>
</dbReference>
<evidence type="ECO:0000256" key="1">
    <source>
        <dbReference type="SAM" id="MobiDB-lite"/>
    </source>
</evidence>
<proteinExistence type="predicted"/>
<reference evidence="2" key="1">
    <citation type="submission" date="2020-06" db="EMBL/GenBank/DDBJ databases">
        <title>WGS assembly of Ceratodon purpureus strain R40.</title>
        <authorList>
            <person name="Carey S.B."/>
            <person name="Jenkins J."/>
            <person name="Shu S."/>
            <person name="Lovell J.T."/>
            <person name="Sreedasyam A."/>
            <person name="Maumus F."/>
            <person name="Tiley G.P."/>
            <person name="Fernandez-Pozo N."/>
            <person name="Barry K."/>
            <person name="Chen C."/>
            <person name="Wang M."/>
            <person name="Lipzen A."/>
            <person name="Daum C."/>
            <person name="Saski C.A."/>
            <person name="Payton A.C."/>
            <person name="Mcbreen J.C."/>
            <person name="Conrad R.E."/>
            <person name="Kollar L.M."/>
            <person name="Olsson S."/>
            <person name="Huttunen S."/>
            <person name="Landis J.B."/>
            <person name="Wickett N.J."/>
            <person name="Johnson M.G."/>
            <person name="Rensing S.A."/>
            <person name="Grimwood J."/>
            <person name="Schmutz J."/>
            <person name="Mcdaniel S.F."/>
        </authorList>
    </citation>
    <scope>NUCLEOTIDE SEQUENCE</scope>
    <source>
        <strain evidence="2">R40</strain>
    </source>
</reference>
<protein>
    <submittedName>
        <fullName evidence="2">Uncharacterized protein</fullName>
    </submittedName>
</protein>
<sequence length="231" mass="23723">MVAPNLCDQCKSHIASVRSSPCGSSKSTPRSCSNDNKPKDKPIYVKAETVENPCIVLDNGGGKCGGNISLQLPSPSSKLKFTCGGKSSSSSCIKIMGNSVIKTSNGGLQIIPCKGGGGNMQISMAGGRPVLQLGGGGGSSRQCGSSGGSGGGCPSGQLQLNFGKGGSPSITCGPSGSSLQIIYGPQKRKLDMNHCKPTIAHMIHKRTVELETELRMAECTYSDLHPSCDNC</sequence>
<feature type="region of interest" description="Disordered" evidence="1">
    <location>
        <begin position="19"/>
        <end position="39"/>
    </location>
</feature>
<organism evidence="2 3">
    <name type="scientific">Ceratodon purpureus</name>
    <name type="common">Fire moss</name>
    <name type="synonym">Dicranum purpureum</name>
    <dbReference type="NCBI Taxonomy" id="3225"/>
    <lineage>
        <taxon>Eukaryota</taxon>
        <taxon>Viridiplantae</taxon>
        <taxon>Streptophyta</taxon>
        <taxon>Embryophyta</taxon>
        <taxon>Bryophyta</taxon>
        <taxon>Bryophytina</taxon>
        <taxon>Bryopsida</taxon>
        <taxon>Dicranidae</taxon>
        <taxon>Pseudoditrichales</taxon>
        <taxon>Ditrichaceae</taxon>
        <taxon>Ceratodon</taxon>
    </lineage>
</organism>
<name>A0A8T0JBL8_CERPU</name>
<evidence type="ECO:0000313" key="3">
    <source>
        <dbReference type="Proteomes" id="UP000822688"/>
    </source>
</evidence>
<accession>A0A8T0JBL8</accession>
<dbReference type="AlphaFoldDB" id="A0A8T0JBL8"/>
<evidence type="ECO:0000313" key="2">
    <source>
        <dbReference type="EMBL" id="KAG0592101.1"/>
    </source>
</evidence>
<keyword evidence="3" id="KW-1185">Reference proteome</keyword>
<comment type="caution">
    <text evidence="2">The sequence shown here is derived from an EMBL/GenBank/DDBJ whole genome shotgun (WGS) entry which is preliminary data.</text>
</comment>